<gene>
    <name evidence="1" type="ORF">CEY11_17100</name>
</gene>
<proteinExistence type="predicted"/>
<dbReference type="InterPro" id="IPR007325">
    <property type="entry name" value="KFase/CYL"/>
</dbReference>
<dbReference type="GO" id="GO:0019441">
    <property type="term" value="P:L-tryptophan catabolic process to kynurenine"/>
    <property type="evidence" value="ECO:0007669"/>
    <property type="project" value="InterPro"/>
</dbReference>
<protein>
    <recommendedName>
        <fullName evidence="3">Cyclase</fullName>
    </recommendedName>
</protein>
<evidence type="ECO:0000313" key="2">
    <source>
        <dbReference type="Proteomes" id="UP000214603"/>
    </source>
</evidence>
<dbReference type="Pfam" id="PF04199">
    <property type="entry name" value="Cyclase"/>
    <property type="match status" value="1"/>
</dbReference>
<dbReference type="PANTHER" id="PTHR31118:SF32">
    <property type="entry name" value="KYNURENINE FORMAMIDASE"/>
    <property type="match status" value="1"/>
</dbReference>
<keyword evidence="2" id="KW-1185">Reference proteome</keyword>
<organism evidence="1 2">
    <name type="scientific">Candidimonas nitroreducens</name>
    <dbReference type="NCBI Taxonomy" id="683354"/>
    <lineage>
        <taxon>Bacteria</taxon>
        <taxon>Pseudomonadati</taxon>
        <taxon>Pseudomonadota</taxon>
        <taxon>Betaproteobacteria</taxon>
        <taxon>Burkholderiales</taxon>
        <taxon>Alcaligenaceae</taxon>
        <taxon>Candidimonas</taxon>
    </lineage>
</organism>
<dbReference type="EMBL" id="NJIH01000009">
    <property type="protein sequence ID" value="OWT57608.1"/>
    <property type="molecule type" value="Genomic_DNA"/>
</dbReference>
<dbReference type="Gene3D" id="3.50.30.50">
    <property type="entry name" value="Putative cyclase"/>
    <property type="match status" value="1"/>
</dbReference>
<dbReference type="PANTHER" id="PTHR31118">
    <property type="entry name" value="CYCLASE-LIKE PROTEIN 2"/>
    <property type="match status" value="1"/>
</dbReference>
<evidence type="ECO:0000313" key="1">
    <source>
        <dbReference type="EMBL" id="OWT57608.1"/>
    </source>
</evidence>
<dbReference type="SUPFAM" id="SSF102198">
    <property type="entry name" value="Putative cyclase"/>
    <property type="match status" value="1"/>
</dbReference>
<evidence type="ECO:0008006" key="3">
    <source>
        <dbReference type="Google" id="ProtNLM"/>
    </source>
</evidence>
<name>A0A225M8K1_9BURK</name>
<dbReference type="Proteomes" id="UP000214603">
    <property type="component" value="Unassembled WGS sequence"/>
</dbReference>
<dbReference type="GO" id="GO:0004061">
    <property type="term" value="F:arylformamidase activity"/>
    <property type="evidence" value="ECO:0007669"/>
    <property type="project" value="InterPro"/>
</dbReference>
<reference evidence="2" key="1">
    <citation type="submission" date="2017-06" db="EMBL/GenBank/DDBJ databases">
        <title>Herbaspirillum phytohormonus sp. nov., isolated from the root nodule of Robinia pseudoacacia in lead-zinc mine.</title>
        <authorList>
            <person name="Fan M."/>
            <person name="Lin Y."/>
        </authorList>
    </citation>
    <scope>NUCLEOTIDE SEQUENCE [LARGE SCALE GENOMIC DNA]</scope>
    <source>
        <strain evidence="2">SC-089</strain>
    </source>
</reference>
<comment type="caution">
    <text evidence="1">The sequence shown here is derived from an EMBL/GenBank/DDBJ whole genome shotgun (WGS) entry which is preliminary data.</text>
</comment>
<dbReference type="InterPro" id="IPR037175">
    <property type="entry name" value="KFase_sf"/>
</dbReference>
<sequence>MCDSNVRRGAGWKGWLDLPEPAPDRAVDEGAWIDLTHPLGNNLPTVSFFPKPRFRQIMMQPSDPMNVTEMQMVVHLGTHVDAPRHFYSDGPAFHEIPLERLHGSGVVWRIDKLDYGLIDVADLERASPDVRAGDIVALCTGWSAYFSEARYHRHPCLSTAAAEWLVDKRVKLLAVDFTSPDLAVNRRQPGFDWPVHHVLLRHGVLVCEHAANLHSLAGCRAEFIFAALNIENSDGSPARVMARRLTQYDKEKSCRNPDDPC</sequence>
<accession>A0A225M8K1</accession>
<dbReference type="AlphaFoldDB" id="A0A225M8K1"/>